<evidence type="ECO:0000256" key="4">
    <source>
        <dbReference type="PROSITE-ProRule" id="PRU00335"/>
    </source>
</evidence>
<evidence type="ECO:0000256" key="2">
    <source>
        <dbReference type="ARBA" id="ARBA00023125"/>
    </source>
</evidence>
<evidence type="ECO:0000256" key="5">
    <source>
        <dbReference type="SAM" id="MobiDB-lite"/>
    </source>
</evidence>
<evidence type="ECO:0000259" key="6">
    <source>
        <dbReference type="PROSITE" id="PS50977"/>
    </source>
</evidence>
<evidence type="ECO:0000313" key="8">
    <source>
        <dbReference type="Proteomes" id="UP001501147"/>
    </source>
</evidence>
<feature type="DNA-binding region" description="H-T-H motif" evidence="4">
    <location>
        <begin position="51"/>
        <end position="70"/>
    </location>
</feature>
<dbReference type="Proteomes" id="UP001501147">
    <property type="component" value="Unassembled WGS sequence"/>
</dbReference>
<keyword evidence="8" id="KW-1185">Reference proteome</keyword>
<proteinExistence type="predicted"/>
<name>A0ABP9BDU3_9ACTN</name>
<dbReference type="Pfam" id="PF00440">
    <property type="entry name" value="TetR_N"/>
    <property type="match status" value="1"/>
</dbReference>
<dbReference type="InterPro" id="IPR001647">
    <property type="entry name" value="HTH_TetR"/>
</dbReference>
<dbReference type="InterPro" id="IPR009057">
    <property type="entry name" value="Homeodomain-like_sf"/>
</dbReference>
<organism evidence="7 8">
    <name type="scientific">Streptomyces sanyensis</name>
    <dbReference type="NCBI Taxonomy" id="568869"/>
    <lineage>
        <taxon>Bacteria</taxon>
        <taxon>Bacillati</taxon>
        <taxon>Actinomycetota</taxon>
        <taxon>Actinomycetes</taxon>
        <taxon>Kitasatosporales</taxon>
        <taxon>Streptomycetaceae</taxon>
        <taxon>Streptomyces</taxon>
    </lineage>
</organism>
<feature type="region of interest" description="Disordered" evidence="5">
    <location>
        <begin position="103"/>
        <end position="125"/>
    </location>
</feature>
<feature type="domain" description="HTH tetR-type" evidence="6">
    <location>
        <begin position="28"/>
        <end position="88"/>
    </location>
</feature>
<dbReference type="PROSITE" id="PS50977">
    <property type="entry name" value="HTH_TETR_2"/>
    <property type="match status" value="1"/>
</dbReference>
<accession>A0ABP9BDU3</accession>
<gene>
    <name evidence="7" type="ORF">GCM10023329_53320</name>
</gene>
<evidence type="ECO:0000256" key="1">
    <source>
        <dbReference type="ARBA" id="ARBA00023015"/>
    </source>
</evidence>
<evidence type="ECO:0000256" key="3">
    <source>
        <dbReference type="ARBA" id="ARBA00023163"/>
    </source>
</evidence>
<dbReference type="RefSeq" id="WP_345616037.1">
    <property type="nucleotide sequence ID" value="NZ_BAABJV010000023.1"/>
</dbReference>
<dbReference type="SUPFAM" id="SSF48498">
    <property type="entry name" value="Tetracyclin repressor-like, C-terminal domain"/>
    <property type="match status" value="1"/>
</dbReference>
<dbReference type="InterPro" id="IPR036271">
    <property type="entry name" value="Tet_transcr_reg_TetR-rel_C_sf"/>
</dbReference>
<dbReference type="Gene3D" id="1.10.357.10">
    <property type="entry name" value="Tetracycline Repressor, domain 2"/>
    <property type="match status" value="1"/>
</dbReference>
<dbReference type="SUPFAM" id="SSF46689">
    <property type="entry name" value="Homeodomain-like"/>
    <property type="match status" value="1"/>
</dbReference>
<dbReference type="Pfam" id="PF02909">
    <property type="entry name" value="TetR_C_1"/>
    <property type="match status" value="1"/>
</dbReference>
<protein>
    <submittedName>
        <fullName evidence="7">TetR/AcrR family transcriptional regulator C-terminal domain-containing protein</fullName>
    </submittedName>
</protein>
<sequence>MHQDPASGAPEHGPRPARRRSDRGRYGRLNRERVLGTALELVDREGLSALSMRRLGAELGVEAMALYRYAEGKEGLLDGLVEAFFTELHARLDAAAPAAARVPGAGGEQGAARADGPGGGGAPHWRAELHRMAAGTYRLALDHPQVVPLLATRMLAVPLARRPAAVLEQHERVLALLREAGLDGAGSAAAFRAYSGWVLGYVLVELRAVVDDPDEPDPAFRLGLHRIPARELPLLRATAPSLAERAGPRDLAAGLDALLDRFTPAEE</sequence>
<dbReference type="Gene3D" id="1.10.10.60">
    <property type="entry name" value="Homeodomain-like"/>
    <property type="match status" value="1"/>
</dbReference>
<keyword evidence="1" id="KW-0805">Transcription regulation</keyword>
<dbReference type="EMBL" id="BAABJV010000023">
    <property type="protein sequence ID" value="GAA4794084.1"/>
    <property type="molecule type" value="Genomic_DNA"/>
</dbReference>
<keyword evidence="3" id="KW-0804">Transcription</keyword>
<evidence type="ECO:0000313" key="7">
    <source>
        <dbReference type="EMBL" id="GAA4794084.1"/>
    </source>
</evidence>
<keyword evidence="2 4" id="KW-0238">DNA-binding</keyword>
<reference evidence="8" key="1">
    <citation type="journal article" date="2019" name="Int. J. Syst. Evol. Microbiol.">
        <title>The Global Catalogue of Microorganisms (GCM) 10K type strain sequencing project: providing services to taxonomists for standard genome sequencing and annotation.</title>
        <authorList>
            <consortium name="The Broad Institute Genomics Platform"/>
            <consortium name="The Broad Institute Genome Sequencing Center for Infectious Disease"/>
            <person name="Wu L."/>
            <person name="Ma J."/>
        </authorList>
    </citation>
    <scope>NUCLEOTIDE SEQUENCE [LARGE SCALE GENOMIC DNA]</scope>
    <source>
        <strain evidence="8">JCM 18324</strain>
    </source>
</reference>
<feature type="region of interest" description="Disordered" evidence="5">
    <location>
        <begin position="1"/>
        <end position="29"/>
    </location>
</feature>
<comment type="caution">
    <text evidence="7">The sequence shown here is derived from an EMBL/GenBank/DDBJ whole genome shotgun (WGS) entry which is preliminary data.</text>
</comment>
<dbReference type="InterPro" id="IPR004111">
    <property type="entry name" value="Repressor_TetR_C"/>
</dbReference>